<dbReference type="Gene3D" id="2.40.33.20">
    <property type="entry name" value="PK beta-barrel domain-like"/>
    <property type="match status" value="1"/>
</dbReference>
<dbReference type="PANTHER" id="PTHR30212">
    <property type="entry name" value="PROTEIN YIIM"/>
    <property type="match status" value="1"/>
</dbReference>
<evidence type="ECO:0000256" key="1">
    <source>
        <dbReference type="SAM" id="MobiDB-lite"/>
    </source>
</evidence>
<dbReference type="Proteomes" id="UP000587462">
    <property type="component" value="Unassembled WGS sequence"/>
</dbReference>
<dbReference type="InterPro" id="IPR011037">
    <property type="entry name" value="Pyrv_Knase-like_insert_dom_sf"/>
</dbReference>
<evidence type="ECO:0000313" key="4">
    <source>
        <dbReference type="Proteomes" id="UP000587462"/>
    </source>
</evidence>
<proteinExistence type="predicted"/>
<keyword evidence="4" id="KW-1185">Reference proteome</keyword>
<evidence type="ECO:0000313" key="3">
    <source>
        <dbReference type="EMBL" id="NVK81750.1"/>
    </source>
</evidence>
<accession>A0A7Y7EA42</accession>
<protein>
    <submittedName>
        <fullName evidence="3">MOSC domain-containing protein</fullName>
    </submittedName>
</protein>
<dbReference type="InterPro" id="IPR052353">
    <property type="entry name" value="Benzoxazolinone_Detox_Enz"/>
</dbReference>
<dbReference type="GO" id="GO:0003824">
    <property type="term" value="F:catalytic activity"/>
    <property type="evidence" value="ECO:0007669"/>
    <property type="project" value="InterPro"/>
</dbReference>
<name>A0A7Y7EA42_STRMO</name>
<dbReference type="RefSeq" id="WP_171086786.1">
    <property type="nucleotide sequence ID" value="NZ_BNBU01000001.1"/>
</dbReference>
<dbReference type="EMBL" id="JABBXF010000091">
    <property type="protein sequence ID" value="NVK81750.1"/>
    <property type="molecule type" value="Genomic_DNA"/>
</dbReference>
<evidence type="ECO:0000259" key="2">
    <source>
        <dbReference type="PROSITE" id="PS51340"/>
    </source>
</evidence>
<feature type="region of interest" description="Disordered" evidence="1">
    <location>
        <begin position="221"/>
        <end position="250"/>
    </location>
</feature>
<dbReference type="GO" id="GO:0030151">
    <property type="term" value="F:molybdenum ion binding"/>
    <property type="evidence" value="ECO:0007669"/>
    <property type="project" value="InterPro"/>
</dbReference>
<dbReference type="AlphaFoldDB" id="A0A7Y7EA42"/>
<dbReference type="InterPro" id="IPR005302">
    <property type="entry name" value="MoCF_Sase_C"/>
</dbReference>
<reference evidence="3 4" key="1">
    <citation type="submission" date="2020-04" db="EMBL/GenBank/DDBJ databases">
        <title>Draft Genome Sequence of Streptomyces morookaense DSM 40503, an 8-azaguanine-producing strain.</title>
        <authorList>
            <person name="Qi J."/>
            <person name="Gao J.-M."/>
        </authorList>
    </citation>
    <scope>NUCLEOTIDE SEQUENCE [LARGE SCALE GENOMIC DNA]</scope>
    <source>
        <strain evidence="3 4">DSM 40503</strain>
    </source>
</reference>
<organism evidence="3 4">
    <name type="scientific">Streptomyces morookaense</name>
    <name type="common">Streptoverticillium morookaense</name>
    <dbReference type="NCBI Taxonomy" id="1970"/>
    <lineage>
        <taxon>Bacteria</taxon>
        <taxon>Bacillati</taxon>
        <taxon>Actinomycetota</taxon>
        <taxon>Actinomycetes</taxon>
        <taxon>Kitasatosporales</taxon>
        <taxon>Streptomycetaceae</taxon>
        <taxon>Streptomyces</taxon>
    </lineage>
</organism>
<dbReference type="GO" id="GO:0030170">
    <property type="term" value="F:pyridoxal phosphate binding"/>
    <property type="evidence" value="ECO:0007669"/>
    <property type="project" value="InterPro"/>
</dbReference>
<comment type="caution">
    <text evidence="3">The sequence shown here is derived from an EMBL/GenBank/DDBJ whole genome shotgun (WGS) entry which is preliminary data.</text>
</comment>
<dbReference type="PROSITE" id="PS51340">
    <property type="entry name" value="MOSC"/>
    <property type="match status" value="1"/>
</dbReference>
<sequence>MHLLSVNVGHARTTADRPDAPGFAGGIVTGIDKRPAAGPVAVAAPGPKGTAGSGLVGDEVVHLEHHGGNDQAVYAFAREDLDGWERELGRALPPGSFGENLTTAGVDVNGARIGERWRIGRDLVLEVSAPRIPCRTFADWLGEAGWVRRFTQAAAPGAYLRVVEPGEIGTGDPVTVVHRPEHEVSVSFVFRALTTERALLPRVLAAGEALPDGIRRKAAEWTARQAARPEGGTESPEGSREGVASTNVPV</sequence>
<dbReference type="PANTHER" id="PTHR30212:SF2">
    <property type="entry name" value="PROTEIN YIIM"/>
    <property type="match status" value="1"/>
</dbReference>
<dbReference type="SUPFAM" id="SSF50800">
    <property type="entry name" value="PK beta-barrel domain-like"/>
    <property type="match status" value="1"/>
</dbReference>
<feature type="domain" description="MOSC" evidence="2">
    <location>
        <begin position="34"/>
        <end position="177"/>
    </location>
</feature>
<dbReference type="Pfam" id="PF03473">
    <property type="entry name" value="MOSC"/>
    <property type="match status" value="1"/>
</dbReference>
<gene>
    <name evidence="3" type="ORF">HG542_29480</name>
</gene>